<keyword evidence="2" id="KW-1185">Reference proteome</keyword>
<accession>A0A0C2ITE2</accession>
<proteinExistence type="predicted"/>
<dbReference type="AlphaFoldDB" id="A0A0C2ITE2"/>
<name>A0A0C2ITE2_THEKT</name>
<dbReference type="Proteomes" id="UP000031668">
    <property type="component" value="Unassembled WGS sequence"/>
</dbReference>
<comment type="caution">
    <text evidence="1">The sequence shown here is derived from an EMBL/GenBank/DDBJ whole genome shotgun (WGS) entry which is preliminary data.</text>
</comment>
<dbReference type="EMBL" id="JWZT01002739">
    <property type="protein sequence ID" value="KII68654.1"/>
    <property type="molecule type" value="Genomic_DNA"/>
</dbReference>
<evidence type="ECO:0000313" key="1">
    <source>
        <dbReference type="EMBL" id="KII68654.1"/>
    </source>
</evidence>
<organism evidence="1 2">
    <name type="scientific">Thelohanellus kitauei</name>
    <name type="common">Myxosporean</name>
    <dbReference type="NCBI Taxonomy" id="669202"/>
    <lineage>
        <taxon>Eukaryota</taxon>
        <taxon>Metazoa</taxon>
        <taxon>Cnidaria</taxon>
        <taxon>Myxozoa</taxon>
        <taxon>Myxosporea</taxon>
        <taxon>Bivalvulida</taxon>
        <taxon>Platysporina</taxon>
        <taxon>Myxobolidae</taxon>
        <taxon>Thelohanellus</taxon>
    </lineage>
</organism>
<sequence>MSGKNLSAIICRNGTSVFPHSRSTIKARIRPSFFLVFRAKRTTSTVKSPFFEQECSYEDIMKILTYYMEEVGIISSMKHEQSYKECVAELRGIAKSCIVDIAESLVLTSGTRKATEELDQDSTIYSIPFRQKKTTDSMRKSCKQLFIAYLRSDCPH</sequence>
<protein>
    <submittedName>
        <fullName evidence="1">Uncharacterized protein</fullName>
    </submittedName>
</protein>
<gene>
    <name evidence="1" type="ORF">RF11_11339</name>
</gene>
<reference evidence="1 2" key="1">
    <citation type="journal article" date="2014" name="Genome Biol. Evol.">
        <title>The genome of the myxosporean Thelohanellus kitauei shows adaptations to nutrient acquisition within its fish host.</title>
        <authorList>
            <person name="Yang Y."/>
            <person name="Xiong J."/>
            <person name="Zhou Z."/>
            <person name="Huo F."/>
            <person name="Miao W."/>
            <person name="Ran C."/>
            <person name="Liu Y."/>
            <person name="Zhang J."/>
            <person name="Feng J."/>
            <person name="Wang M."/>
            <person name="Wang M."/>
            <person name="Wang L."/>
            <person name="Yao B."/>
        </authorList>
    </citation>
    <scope>NUCLEOTIDE SEQUENCE [LARGE SCALE GENOMIC DNA]</scope>
    <source>
        <strain evidence="1">Wuqing</strain>
    </source>
</reference>
<evidence type="ECO:0000313" key="2">
    <source>
        <dbReference type="Proteomes" id="UP000031668"/>
    </source>
</evidence>